<feature type="binding site" evidence="5">
    <location>
        <begin position="10"/>
        <end position="12"/>
    </location>
    <ligand>
        <name>4-CDP-2-C-methyl-D-erythritol 2-phosphate</name>
        <dbReference type="ChEBI" id="CHEBI:57919"/>
    </ligand>
</feature>
<dbReference type="eggNOG" id="COG0245">
    <property type="taxonomic scope" value="Bacteria"/>
</dbReference>
<evidence type="ECO:0000256" key="4">
    <source>
        <dbReference type="ARBA" id="ARBA00023239"/>
    </source>
</evidence>
<dbReference type="KEGG" id="hmr:Hipma_0770"/>
<comment type="cofactor">
    <cofactor evidence="5">
        <name>a divalent metal cation</name>
        <dbReference type="ChEBI" id="CHEBI:60240"/>
    </cofactor>
    <text evidence="5">Binds 1 divalent metal cation per subunit.</text>
</comment>
<dbReference type="EMBL" id="CP002606">
    <property type="protein sequence ID" value="AEA33740.1"/>
    <property type="molecule type" value="Genomic_DNA"/>
</dbReference>
<comment type="caution">
    <text evidence="5">Lacks conserved residue(s) required for the propagation of feature annotation.</text>
</comment>
<dbReference type="GO" id="GO:0016114">
    <property type="term" value="P:terpenoid biosynthetic process"/>
    <property type="evidence" value="ECO:0007669"/>
    <property type="project" value="InterPro"/>
</dbReference>
<gene>
    <name evidence="5" type="primary">ispF</name>
    <name evidence="8" type="ordered locus">Hipma_0770</name>
</gene>
<dbReference type="AlphaFoldDB" id="F2LVF6"/>
<dbReference type="Gene3D" id="3.30.1330.50">
    <property type="entry name" value="2-C-methyl-D-erythritol 2,4-cyclodiphosphate synthase"/>
    <property type="match status" value="1"/>
</dbReference>
<keyword evidence="4 5" id="KW-0456">Lyase</keyword>
<comment type="subunit">
    <text evidence="5">Homotrimer.</text>
</comment>
<evidence type="ECO:0000313" key="9">
    <source>
        <dbReference type="Proteomes" id="UP000008139"/>
    </source>
</evidence>
<dbReference type="GO" id="GO:0046872">
    <property type="term" value="F:metal ion binding"/>
    <property type="evidence" value="ECO:0007669"/>
    <property type="project" value="UniProtKB-KW"/>
</dbReference>
<evidence type="ECO:0000256" key="3">
    <source>
        <dbReference type="ARBA" id="ARBA00023229"/>
    </source>
</evidence>
<feature type="binding site" evidence="5">
    <location>
        <begin position="63"/>
        <end position="67"/>
    </location>
    <ligand>
        <name>4-CDP-2-C-methyl-D-erythritol 2-phosphate</name>
        <dbReference type="ChEBI" id="CHEBI:57919"/>
    </ligand>
</feature>
<feature type="binding site" evidence="5">
    <location>
        <begin position="58"/>
        <end position="60"/>
    </location>
    <ligand>
        <name>4-CDP-2-C-methyl-D-erythritol 2-phosphate</name>
        <dbReference type="ChEBI" id="CHEBI:57919"/>
    </ligand>
</feature>
<organism evidence="8 9">
    <name type="scientific">Hippea maritima (strain ATCC 700847 / DSM 10411 / MH2)</name>
    <dbReference type="NCBI Taxonomy" id="760142"/>
    <lineage>
        <taxon>Bacteria</taxon>
        <taxon>Pseudomonadati</taxon>
        <taxon>Campylobacterota</taxon>
        <taxon>Desulfurellia</taxon>
        <taxon>Desulfurellales</taxon>
        <taxon>Hippeaceae</taxon>
        <taxon>Hippea</taxon>
    </lineage>
</organism>
<feature type="binding site" evidence="5">
    <location>
        <position position="144"/>
    </location>
    <ligand>
        <name>4-CDP-2-C-methyl-D-erythritol 2-phosphate</name>
        <dbReference type="ChEBI" id="CHEBI:57919"/>
    </ligand>
</feature>
<dbReference type="RefSeq" id="WP_013681781.1">
    <property type="nucleotide sequence ID" value="NC_015318.1"/>
</dbReference>
<evidence type="ECO:0000259" key="7">
    <source>
        <dbReference type="Pfam" id="PF02542"/>
    </source>
</evidence>
<dbReference type="HAMAP" id="MF_00107">
    <property type="entry name" value="IspF"/>
    <property type="match status" value="1"/>
</dbReference>
<protein>
    <recommendedName>
        <fullName evidence="5 6">2-C-methyl-D-erythritol 2,4-cyclodiphosphate synthase</fullName>
        <shortName evidence="5">MECDP-synthase</shortName>
        <shortName evidence="5">MECPP-synthase</shortName>
        <shortName evidence="5">MECPS</shortName>
        <ecNumber evidence="5 6">4.6.1.12</ecNumber>
    </recommendedName>
</protein>
<feature type="binding site" evidence="5">
    <location>
        <position position="141"/>
    </location>
    <ligand>
        <name>4-CDP-2-C-methyl-D-erythritol 2-phosphate</name>
        <dbReference type="ChEBI" id="CHEBI:57919"/>
    </ligand>
</feature>
<dbReference type="InterPro" id="IPR036571">
    <property type="entry name" value="MECDP_synthase_sf"/>
</dbReference>
<feature type="site" description="Transition state stabilizer" evidence="5">
    <location>
        <position position="135"/>
    </location>
</feature>
<evidence type="ECO:0000256" key="6">
    <source>
        <dbReference type="RuleBase" id="RU004395"/>
    </source>
</evidence>
<keyword evidence="3 5" id="KW-0414">Isoprene biosynthesis</keyword>
<feature type="binding site" evidence="5">
    <location>
        <begin position="36"/>
        <end position="37"/>
    </location>
    <ligand>
        <name>4-CDP-2-C-methyl-D-erythritol 2-phosphate</name>
        <dbReference type="ChEBI" id="CHEBI:57919"/>
    </ligand>
</feature>
<dbReference type="OrthoDB" id="9804336at2"/>
<feature type="binding site" evidence="5">
    <location>
        <position position="10"/>
    </location>
    <ligand>
        <name>a divalent metal cation</name>
        <dbReference type="ChEBI" id="CHEBI:60240"/>
    </ligand>
</feature>
<dbReference type="InParanoid" id="F2LVF6"/>
<comment type="similarity">
    <text evidence="1 5 6">Belongs to the IspF family.</text>
</comment>
<reference evidence="8 9" key="1">
    <citation type="journal article" date="2011" name="Stand. Genomic Sci.">
        <title>Complete genome sequence of the thermophilic sulfur-reducer Hippea maritima type strain (MH(2)).</title>
        <authorList>
            <person name="Huntemann M."/>
            <person name="Lu M."/>
            <person name="Nolan M."/>
            <person name="Lapidus A."/>
            <person name="Lucas S."/>
            <person name="Hammon N."/>
            <person name="Deshpande S."/>
            <person name="Cheng J.F."/>
            <person name="Tapia R."/>
            <person name="Han C."/>
            <person name="Goodwin L."/>
            <person name="Pitluck S."/>
            <person name="Liolios K."/>
            <person name="Pagani I."/>
            <person name="Ivanova N."/>
            <person name="Ovchinikova G."/>
            <person name="Pati A."/>
            <person name="Chen A."/>
            <person name="Palaniappan K."/>
            <person name="Land M."/>
            <person name="Hauser L."/>
            <person name="Jeffries C.D."/>
            <person name="Detter J.C."/>
            <person name="Brambilla E.M."/>
            <person name="Rohde M."/>
            <person name="Spring S."/>
            <person name="Goker M."/>
            <person name="Woyke T."/>
            <person name="Bristow J."/>
            <person name="Eisen J.A."/>
            <person name="Markowitz V."/>
            <person name="Hugenholtz P."/>
            <person name="Kyrpides N.C."/>
            <person name="Klenk H.P."/>
            <person name="Mavromatis K."/>
        </authorList>
    </citation>
    <scope>NUCLEOTIDE SEQUENCE [LARGE SCALE GENOMIC DNA]</scope>
    <source>
        <strain evidence="9">ATCC 700847 / DSM 10411 / MH2</strain>
    </source>
</reference>
<feature type="domain" description="2-C-methyl-D-erythritol 2,4-cyclodiphosphate synthase" evidence="7">
    <location>
        <begin position="3"/>
        <end position="156"/>
    </location>
</feature>
<evidence type="ECO:0000256" key="1">
    <source>
        <dbReference type="ARBA" id="ARBA00008480"/>
    </source>
</evidence>
<dbReference type="UniPathway" id="UPA00056">
    <property type="reaction ID" value="UER00095"/>
</dbReference>
<dbReference type="HOGENOM" id="CLU_084630_2_0_7"/>
<feature type="site" description="Transition state stabilizer" evidence="5">
    <location>
        <position position="36"/>
    </location>
</feature>
<dbReference type="PANTHER" id="PTHR43181:SF1">
    <property type="entry name" value="2-C-METHYL-D-ERYTHRITOL 2,4-CYCLODIPHOSPHATE SYNTHASE, CHLOROPLASTIC"/>
    <property type="match status" value="1"/>
</dbReference>
<dbReference type="FunCoup" id="F2LVF6">
    <property type="interactions" value="313"/>
</dbReference>
<dbReference type="STRING" id="760142.Hipma_0770"/>
<name>F2LVF6_HIPMA</name>
<feature type="binding site" evidence="5">
    <location>
        <position position="12"/>
    </location>
    <ligand>
        <name>a divalent metal cation</name>
        <dbReference type="ChEBI" id="CHEBI:60240"/>
    </ligand>
</feature>
<dbReference type="NCBIfam" id="TIGR00151">
    <property type="entry name" value="ispF"/>
    <property type="match status" value="1"/>
</dbReference>
<comment type="catalytic activity">
    <reaction evidence="5 6">
        <text>4-CDP-2-C-methyl-D-erythritol 2-phosphate = 2-C-methyl-D-erythritol 2,4-cyclic diphosphate + CMP</text>
        <dbReference type="Rhea" id="RHEA:23864"/>
        <dbReference type="ChEBI" id="CHEBI:57919"/>
        <dbReference type="ChEBI" id="CHEBI:58483"/>
        <dbReference type="ChEBI" id="CHEBI:60377"/>
        <dbReference type="EC" id="4.6.1.12"/>
    </reaction>
</comment>
<evidence type="ECO:0000313" key="8">
    <source>
        <dbReference type="EMBL" id="AEA33740.1"/>
    </source>
</evidence>
<dbReference type="GO" id="GO:0008685">
    <property type="term" value="F:2-C-methyl-D-erythritol 2,4-cyclodiphosphate synthase activity"/>
    <property type="evidence" value="ECO:0007669"/>
    <property type="project" value="UniProtKB-UniRule"/>
</dbReference>
<dbReference type="CDD" id="cd00554">
    <property type="entry name" value="MECDP_synthase"/>
    <property type="match status" value="1"/>
</dbReference>
<sequence length="164" mass="18122">MSFRIGFGFDVHRLVKGRPLILGGVNIEYDYGLLGHSDADCLTHAICDALIGALGAGDIGELFPDNDPQYKDIKSLFFLQRIREIIDEAGFEIGNIDATVVMQRPKLKQYKKAMTSNIAKALKIDESLINIKATTTELLGFEGRGEGVSSYAVAMLRGKNERIW</sequence>
<evidence type="ECO:0000256" key="2">
    <source>
        <dbReference type="ARBA" id="ARBA00022723"/>
    </source>
</evidence>
<dbReference type="Pfam" id="PF02542">
    <property type="entry name" value="YgbB"/>
    <property type="match status" value="1"/>
</dbReference>
<dbReference type="InterPro" id="IPR003526">
    <property type="entry name" value="MECDP_synthase"/>
</dbReference>
<feature type="binding site" evidence="5">
    <location>
        <begin position="134"/>
        <end position="137"/>
    </location>
    <ligand>
        <name>4-CDP-2-C-methyl-D-erythritol 2-phosphate</name>
        <dbReference type="ChEBI" id="CHEBI:57919"/>
    </ligand>
</feature>
<comment type="function">
    <text evidence="5">Involved in the biosynthesis of isopentenyl diphosphate (IPP) and dimethylallyl diphosphate (DMAPP), two major building blocks of isoprenoid compounds. Catalyzes the conversion of 4-diphosphocytidyl-2-C-methyl-D-erythritol 2-phosphate (CDP-ME2P) to 2-C-methyl-D-erythritol 2,4-cyclodiphosphate (ME-CPP) with a corresponding release of cytidine 5-monophosphate (CMP).</text>
</comment>
<dbReference type="FunFam" id="3.30.1330.50:FF:000001">
    <property type="entry name" value="2-C-methyl-D-erythritol 2,4-cyclodiphosphate synthase"/>
    <property type="match status" value="1"/>
</dbReference>
<dbReference type="PANTHER" id="PTHR43181">
    <property type="entry name" value="2-C-METHYL-D-ERYTHRITOL 2,4-CYCLODIPHOSPHATE SYNTHASE, CHLOROPLASTIC"/>
    <property type="match status" value="1"/>
</dbReference>
<keyword evidence="9" id="KW-1185">Reference proteome</keyword>
<keyword evidence="2 5" id="KW-0479">Metal-binding</keyword>
<dbReference type="EC" id="4.6.1.12" evidence="5 6"/>
<comment type="pathway">
    <text evidence="5">Isoprenoid biosynthesis; isopentenyl diphosphate biosynthesis via DXP pathway; isopentenyl diphosphate from 1-deoxy-D-xylulose 5-phosphate: step 4/6.</text>
</comment>
<reference evidence="9" key="2">
    <citation type="submission" date="2011-03" db="EMBL/GenBank/DDBJ databases">
        <title>The complete genome of Hippea maritima DSM 10411.</title>
        <authorList>
            <consortium name="US DOE Joint Genome Institute (JGI-PGF)"/>
            <person name="Lucas S."/>
            <person name="Copeland A."/>
            <person name="Lapidus A."/>
            <person name="Bruce D."/>
            <person name="Goodwin L."/>
            <person name="Pitluck S."/>
            <person name="Peters L."/>
            <person name="Kyrpides N."/>
            <person name="Mavromatis K."/>
            <person name="Pagani I."/>
            <person name="Ivanova N."/>
            <person name="Mikhailova N."/>
            <person name="Lu M."/>
            <person name="Detter J.C."/>
            <person name="Tapia R."/>
            <person name="Han C."/>
            <person name="Land M."/>
            <person name="Hauser L."/>
            <person name="Markowitz V."/>
            <person name="Cheng J.-F."/>
            <person name="Hugenholtz P."/>
            <person name="Woyke T."/>
            <person name="Wu D."/>
            <person name="Spring S."/>
            <person name="Schroeder M."/>
            <person name="Brambilla E."/>
            <person name="Klenk H.-P."/>
            <person name="Eisen J.A."/>
        </authorList>
    </citation>
    <scope>NUCLEOTIDE SEQUENCE [LARGE SCALE GENOMIC DNA]</scope>
    <source>
        <strain evidence="9">ATCC 700847 / DSM 10411 / MH2</strain>
    </source>
</reference>
<evidence type="ECO:0000256" key="5">
    <source>
        <dbReference type="HAMAP-Rule" id="MF_00107"/>
    </source>
</evidence>
<proteinExistence type="inferred from homology"/>
<feature type="binding site" evidence="5">
    <location>
        <position position="44"/>
    </location>
    <ligand>
        <name>a divalent metal cation</name>
        <dbReference type="ChEBI" id="CHEBI:60240"/>
    </ligand>
</feature>
<dbReference type="SUPFAM" id="SSF69765">
    <property type="entry name" value="IpsF-like"/>
    <property type="match status" value="1"/>
</dbReference>
<accession>F2LVF6</accession>
<dbReference type="GO" id="GO:0019288">
    <property type="term" value="P:isopentenyl diphosphate biosynthetic process, methylerythritol 4-phosphate pathway"/>
    <property type="evidence" value="ECO:0007669"/>
    <property type="project" value="UniProtKB-UniRule"/>
</dbReference>
<dbReference type="Proteomes" id="UP000008139">
    <property type="component" value="Chromosome"/>
</dbReference>